<protein>
    <submittedName>
        <fullName evidence="2">Uncharacterized protein</fullName>
    </submittedName>
</protein>
<dbReference type="EMBL" id="JH604646">
    <property type="protein sequence ID" value="EHY64343.1"/>
    <property type="molecule type" value="Genomic_DNA"/>
</dbReference>
<gene>
    <name evidence="2" type="ORF">NERG_02610</name>
</gene>
<reference evidence="2" key="1">
    <citation type="submission" date="2011-03" db="EMBL/GenBank/DDBJ databases">
        <title>The Genome Sequence of Nematocida sp1 strain ERTm2.</title>
        <authorList>
            <consortium name="The Broad Institute Genome Sequencing Platform"/>
            <consortium name="The Broad Institute Genome Sequencing Center for Infectious Disease"/>
            <person name="Cuomo C."/>
            <person name="Troemel E."/>
            <person name="Young S.K."/>
            <person name="Zeng Q."/>
            <person name="Gargeya S."/>
            <person name="Fitzgerald M."/>
            <person name="Haas B."/>
            <person name="Abouelleil A."/>
            <person name="Alvarado L."/>
            <person name="Arachchi H.M."/>
            <person name="Berlin A."/>
            <person name="Brown A."/>
            <person name="Chapman S.B."/>
            <person name="Chen Z."/>
            <person name="Dunbar C."/>
            <person name="Freedman E."/>
            <person name="Gearin G."/>
            <person name="Gellesch M."/>
            <person name="Goldberg J."/>
            <person name="Griggs A."/>
            <person name="Gujja S."/>
            <person name="Heilman E.R."/>
            <person name="Heiman D."/>
            <person name="Howarth C."/>
            <person name="Larson L."/>
            <person name="Lui A."/>
            <person name="MacDonald P.J.P."/>
            <person name="Mehta T."/>
            <person name="Montmayeur A."/>
            <person name="Murphy C."/>
            <person name="Neiman D."/>
            <person name="Pearson M."/>
            <person name="Priest M."/>
            <person name="Roberts A."/>
            <person name="Saif S."/>
            <person name="Shea T."/>
            <person name="Shenoy N."/>
            <person name="Sisk P."/>
            <person name="Stolte C."/>
            <person name="Sykes S."/>
            <person name="White J."/>
            <person name="Yandava C."/>
            <person name="Wortman J."/>
            <person name="Nusbaum C."/>
            <person name="Birren B."/>
        </authorList>
    </citation>
    <scope>NUCLEOTIDE SEQUENCE</scope>
    <source>
        <strain evidence="2">ERTm2</strain>
    </source>
</reference>
<feature type="transmembrane region" description="Helical" evidence="1">
    <location>
        <begin position="20"/>
        <end position="40"/>
    </location>
</feature>
<accession>H8ZG89</accession>
<feature type="transmembrane region" description="Helical" evidence="1">
    <location>
        <begin position="52"/>
        <end position="82"/>
    </location>
</feature>
<feature type="transmembrane region" description="Helical" evidence="1">
    <location>
        <begin position="102"/>
        <end position="120"/>
    </location>
</feature>
<proteinExistence type="predicted"/>
<evidence type="ECO:0000256" key="1">
    <source>
        <dbReference type="SAM" id="Phobius"/>
    </source>
</evidence>
<keyword evidence="1" id="KW-0472">Membrane</keyword>
<keyword evidence="1" id="KW-0812">Transmembrane</keyword>
<feature type="transmembrane region" description="Helical" evidence="1">
    <location>
        <begin position="170"/>
        <end position="191"/>
    </location>
</feature>
<dbReference type="HOGENOM" id="CLU_1036476_0_0_1"/>
<dbReference type="AlphaFoldDB" id="H8ZG89"/>
<feature type="non-terminal residue" evidence="2">
    <location>
        <position position="1"/>
    </location>
</feature>
<name>H8ZG89_NEMA1</name>
<keyword evidence="1" id="KW-1133">Transmembrane helix</keyword>
<evidence type="ECO:0000313" key="2">
    <source>
        <dbReference type="EMBL" id="EHY64343.1"/>
    </source>
</evidence>
<dbReference type="Proteomes" id="UP000005622">
    <property type="component" value="Unassembled WGS sequence"/>
</dbReference>
<organism evidence="2">
    <name type="scientific">Nematocida ausubeli (strain ATCC PRA-371 / ERTm2)</name>
    <name type="common">Nematode killer fungus</name>
    <dbReference type="NCBI Taxonomy" id="1913371"/>
    <lineage>
        <taxon>Eukaryota</taxon>
        <taxon>Fungi</taxon>
        <taxon>Fungi incertae sedis</taxon>
        <taxon>Microsporidia</taxon>
        <taxon>Nematocida</taxon>
    </lineage>
</organism>
<sequence length="264" mass="28890">VSGRARVLALCSVRLLPTLSGPLALLSFLCLCLIFGPHQYTALSPRPFSPPFFLFIFLSPAHARVSLPLCLFFLNLLSFISISLLPEPPHPPFSYSPPLPSLLVSSCLFFLKLFSVFSLLRSLHPVFIPLHTLSAPSLLSSLLRPSPAFLVLSSSLFSVFSLSFSNSSLFFFYFAFWTLFSPTGVLFSLFFQDGLCLPCTRSLLLGLCPSARSPPAPSGALSGPLPAPLCAPPRSVSFLPVSFWRESCPVTNYNRARLILTDID</sequence>